<keyword evidence="2" id="KW-1185">Reference proteome</keyword>
<reference evidence="1 2" key="1">
    <citation type="journal article" date="2014" name="Curr. Biol.">
        <title>The genome of the clonal raider ant Cerapachys biroi.</title>
        <authorList>
            <person name="Oxley P.R."/>
            <person name="Ji L."/>
            <person name="Fetter-Pruneda I."/>
            <person name="McKenzie S.K."/>
            <person name="Li C."/>
            <person name="Hu H."/>
            <person name="Zhang G."/>
            <person name="Kronauer D.J."/>
        </authorList>
    </citation>
    <scope>NUCLEOTIDE SEQUENCE [LARGE SCALE GENOMIC DNA]</scope>
</reference>
<evidence type="ECO:0000313" key="2">
    <source>
        <dbReference type="Proteomes" id="UP000053097"/>
    </source>
</evidence>
<dbReference type="AlphaFoldDB" id="A0A026WNZ5"/>
<name>A0A026WNZ5_OOCBI</name>
<proteinExistence type="predicted"/>
<dbReference type="Proteomes" id="UP000053097">
    <property type="component" value="Unassembled WGS sequence"/>
</dbReference>
<accession>A0A026WNZ5</accession>
<dbReference type="EMBL" id="KK107154">
    <property type="protein sequence ID" value="EZA56829.1"/>
    <property type="molecule type" value="Genomic_DNA"/>
</dbReference>
<organism evidence="1 2">
    <name type="scientific">Ooceraea biroi</name>
    <name type="common">Clonal raider ant</name>
    <name type="synonym">Cerapachys biroi</name>
    <dbReference type="NCBI Taxonomy" id="2015173"/>
    <lineage>
        <taxon>Eukaryota</taxon>
        <taxon>Metazoa</taxon>
        <taxon>Ecdysozoa</taxon>
        <taxon>Arthropoda</taxon>
        <taxon>Hexapoda</taxon>
        <taxon>Insecta</taxon>
        <taxon>Pterygota</taxon>
        <taxon>Neoptera</taxon>
        <taxon>Endopterygota</taxon>
        <taxon>Hymenoptera</taxon>
        <taxon>Apocrita</taxon>
        <taxon>Aculeata</taxon>
        <taxon>Formicoidea</taxon>
        <taxon>Formicidae</taxon>
        <taxon>Dorylinae</taxon>
        <taxon>Ooceraea</taxon>
    </lineage>
</organism>
<protein>
    <submittedName>
        <fullName evidence="1">Uncharacterized protein</fullName>
    </submittedName>
</protein>
<sequence length="59" mass="6578">MQQLTTISQPLPITPPGVPGDIPDTTILNHMEDAHRSQRSQIKYGSKSVQCCFYTYLGL</sequence>
<gene>
    <name evidence="1" type="ORF">X777_02680</name>
</gene>
<evidence type="ECO:0000313" key="1">
    <source>
        <dbReference type="EMBL" id="EZA56829.1"/>
    </source>
</evidence>